<dbReference type="AlphaFoldDB" id="A0AB34PN64"/>
<feature type="binding site" evidence="8">
    <location>
        <position position="331"/>
    </location>
    <ligand>
        <name>L-serine</name>
        <dbReference type="ChEBI" id="CHEBI:33384"/>
    </ligand>
</feature>
<evidence type="ECO:0000256" key="9">
    <source>
        <dbReference type="PIRSR" id="PIRSR001529-2"/>
    </source>
</evidence>
<dbReference type="GO" id="GO:0006434">
    <property type="term" value="P:seryl-tRNA aminoacylation"/>
    <property type="evidence" value="ECO:0007669"/>
    <property type="project" value="InterPro"/>
</dbReference>
<dbReference type="GO" id="GO:0004828">
    <property type="term" value="F:serine-tRNA ligase activity"/>
    <property type="evidence" value="ECO:0007669"/>
    <property type="project" value="UniProtKB-EC"/>
</dbReference>
<dbReference type="PIRSF" id="PIRSF001529">
    <property type="entry name" value="Ser-tRNA-synth_IIa"/>
    <property type="match status" value="1"/>
</dbReference>
<dbReference type="InterPro" id="IPR045864">
    <property type="entry name" value="aa-tRNA-synth_II/BPL/LPL"/>
</dbReference>
<evidence type="ECO:0000256" key="2">
    <source>
        <dbReference type="ARBA" id="ARBA00022598"/>
    </source>
</evidence>
<dbReference type="PRINTS" id="PR00981">
    <property type="entry name" value="TRNASYNTHSER"/>
</dbReference>
<feature type="binding site" evidence="8">
    <location>
        <position position="452"/>
    </location>
    <ligand>
        <name>L-serine</name>
        <dbReference type="ChEBI" id="CHEBI:33384"/>
    </ligand>
</feature>
<dbReference type="InterPro" id="IPR002317">
    <property type="entry name" value="Ser-tRNA-ligase_type_1"/>
</dbReference>
<accession>A0AB34PN64</accession>
<dbReference type="SUPFAM" id="SSF46589">
    <property type="entry name" value="tRNA-binding arm"/>
    <property type="match status" value="1"/>
</dbReference>
<comment type="caution">
    <text evidence="12">The sequence shown here is derived from an EMBL/GenBank/DDBJ whole genome shotgun (WGS) entry which is preliminary data.</text>
</comment>
<dbReference type="InterPro" id="IPR010978">
    <property type="entry name" value="tRNA-bd_arm"/>
</dbReference>
<evidence type="ECO:0000256" key="4">
    <source>
        <dbReference type="ARBA" id="ARBA00022840"/>
    </source>
</evidence>
<dbReference type="EC" id="6.1.1.11" evidence="1"/>
<sequence>MLCTGNRIILVQFSTVSTRKKMTYTLHYSTNRSNIKARLSSMLNTIRRYISTGKNSSTLLRAQIDINDILSRPKEYESSIHRRQLPQELIENINFITSNRPLQAQLFSQINDMKKERTILAERLKSNVGDLQQFKERLKQLKSELKPLEKQVKTIQEKIYAKAESLPNLIDVTVPTDPLKEEVVQFINCQSEEDAKVSNSSAVHDHKEIGVNFNILDFSVASRVSGPSWYYLIGDGALLEQALIQYALSKARRRGYLMLTPPSIVKSEIVGACGFKPNDQNNEKQIYELKGEHKSLTGTAEIPLAAFHSSTVFPSGTQFPIKYVGVSRAYRAEAGASGKDTKGLYRVHEFTKVELFHFTTEEKAAQELEDLKDMQVEIVTELGLSAKLLNMPSSDLGAPAMKKYDIEAWMPGRGSWGELTSCSNCGDYQSRRLGIRYNDDQEGRLKHVSTLNGTCMAVPRVIVALIEQNFNAEKNEISIPEVLQPFMDGKDKIVPN</sequence>
<feature type="binding site" evidence="9">
    <location>
        <begin position="347"/>
        <end position="350"/>
    </location>
    <ligand>
        <name>ATP</name>
        <dbReference type="ChEBI" id="CHEBI:30616"/>
    </ligand>
</feature>
<dbReference type="PROSITE" id="PS50862">
    <property type="entry name" value="AA_TRNA_LIGASE_II"/>
    <property type="match status" value="1"/>
</dbReference>
<keyword evidence="4 9" id="KW-0067">ATP-binding</keyword>
<evidence type="ECO:0000256" key="6">
    <source>
        <dbReference type="ARBA" id="ARBA00031113"/>
    </source>
</evidence>
<evidence type="ECO:0000256" key="8">
    <source>
        <dbReference type="PIRSR" id="PIRSR001529-1"/>
    </source>
</evidence>
<evidence type="ECO:0000313" key="12">
    <source>
        <dbReference type="EMBL" id="KGR07263.1"/>
    </source>
</evidence>
<feature type="domain" description="Aminoacyl-transfer RNA synthetases class-II family profile" evidence="11">
    <location>
        <begin position="235"/>
        <end position="485"/>
    </location>
</feature>
<dbReference type="FunFam" id="3.30.930.10:FF:000069">
    <property type="entry name" value="Seryl-tRNA synthetase"/>
    <property type="match status" value="1"/>
</dbReference>
<reference evidence="12 13" key="1">
    <citation type="submission" date="2013-12" db="EMBL/GenBank/DDBJ databases">
        <title>The Genome Sequence of Candida albicans P78048.</title>
        <authorList>
            <consortium name="The Broad Institute Genome Sequencing Platform"/>
            <consortium name="The Broad Institute Genome Sequencing Center for Infectious Disease"/>
            <person name="Cuomo C."/>
            <person name="Bennett R."/>
            <person name="Hirakawa M."/>
            <person name="Noverr M."/>
            <person name="Mitchell A."/>
            <person name="Young S.K."/>
            <person name="Zeng Q."/>
            <person name="Gargeya S."/>
            <person name="Fitzgerald M."/>
            <person name="Abouelleil A."/>
            <person name="Alvarado L."/>
            <person name="Berlin A.M."/>
            <person name="Chapman S.B."/>
            <person name="Dewar J."/>
            <person name="Goldberg J."/>
            <person name="Griggs A."/>
            <person name="Gujja S."/>
            <person name="Hansen M."/>
            <person name="Howarth C."/>
            <person name="Imamovic A."/>
            <person name="Larimer J."/>
            <person name="McCowan C."/>
            <person name="Murphy C."/>
            <person name="Pearson M."/>
            <person name="Priest M."/>
            <person name="Roberts A."/>
            <person name="Saif S."/>
            <person name="Shea T."/>
            <person name="Sykes S."/>
            <person name="Wortman J."/>
            <person name="Nusbaum C."/>
            <person name="Birren B."/>
        </authorList>
    </citation>
    <scope>NUCLEOTIDE SEQUENCE [LARGE SCALE GENOMIC DNA]</scope>
    <source>
        <strain evidence="12 13">P78048</strain>
    </source>
</reference>
<organism evidence="12 13">
    <name type="scientific">Candida albicans P78048</name>
    <dbReference type="NCBI Taxonomy" id="1094989"/>
    <lineage>
        <taxon>Eukaryota</taxon>
        <taxon>Fungi</taxon>
        <taxon>Dikarya</taxon>
        <taxon>Ascomycota</taxon>
        <taxon>Saccharomycotina</taxon>
        <taxon>Pichiomycetes</taxon>
        <taxon>Debaryomycetaceae</taxon>
        <taxon>Candida/Lodderomyces clade</taxon>
        <taxon>Candida</taxon>
    </lineage>
</organism>
<protein>
    <recommendedName>
        <fullName evidence="1">serine--tRNA ligase</fullName>
        <ecNumber evidence="1">6.1.1.11</ecNumber>
    </recommendedName>
    <alternativeName>
        <fullName evidence="6">Seryl-tRNA synthetase</fullName>
    </alternativeName>
    <alternativeName>
        <fullName evidence="7">Seryl-tRNA(Ser) synthetase</fullName>
    </alternativeName>
</protein>
<gene>
    <name evidence="12" type="ORF">MG3_04539</name>
</gene>
<keyword evidence="3" id="KW-0547">Nucleotide-binding</keyword>
<keyword evidence="5" id="KW-0030">Aminoacyl-tRNA synthetase</keyword>
<keyword evidence="10" id="KW-0175">Coiled coil</keyword>
<evidence type="ECO:0000256" key="10">
    <source>
        <dbReference type="SAM" id="Coils"/>
    </source>
</evidence>
<dbReference type="SUPFAM" id="SSF55681">
    <property type="entry name" value="Class II aaRS and biotin synthetases"/>
    <property type="match status" value="1"/>
</dbReference>
<name>A0AB34PN64_CANAX</name>
<dbReference type="EMBL" id="AJIX01000033">
    <property type="protein sequence ID" value="KGR07263.1"/>
    <property type="molecule type" value="Genomic_DNA"/>
</dbReference>
<dbReference type="GO" id="GO:0005524">
    <property type="term" value="F:ATP binding"/>
    <property type="evidence" value="ECO:0007669"/>
    <property type="project" value="UniProtKB-KW"/>
</dbReference>
<dbReference type="Proteomes" id="UP000030161">
    <property type="component" value="Unassembled WGS sequence"/>
</dbReference>
<feature type="binding site" evidence="9">
    <location>
        <begin position="418"/>
        <end position="421"/>
    </location>
    <ligand>
        <name>ATP</name>
        <dbReference type="ChEBI" id="CHEBI:30616"/>
    </ligand>
</feature>
<feature type="binding site" evidence="8">
    <location>
        <position position="354"/>
    </location>
    <ligand>
        <name>L-serine</name>
        <dbReference type="ChEBI" id="CHEBI:33384"/>
    </ligand>
</feature>
<feature type="binding site" evidence="8">
    <location>
        <position position="299"/>
    </location>
    <ligand>
        <name>L-serine</name>
        <dbReference type="ChEBI" id="CHEBI:33384"/>
    </ligand>
</feature>
<feature type="coiled-coil region" evidence="10">
    <location>
        <begin position="121"/>
        <end position="158"/>
    </location>
</feature>
<feature type="site" description="Important for serine binding" evidence="8">
    <location>
        <position position="454"/>
    </location>
</feature>
<dbReference type="InterPro" id="IPR006195">
    <property type="entry name" value="aa-tRNA-synth_II"/>
</dbReference>
<dbReference type="InterPro" id="IPR002314">
    <property type="entry name" value="aa-tRNA-synt_IIb"/>
</dbReference>
<feature type="binding site" evidence="9">
    <location>
        <begin position="331"/>
        <end position="333"/>
    </location>
    <ligand>
        <name>ATP</name>
        <dbReference type="ChEBI" id="CHEBI:30616"/>
    </ligand>
</feature>
<keyword evidence="2 12" id="KW-0436">Ligase</keyword>
<proteinExistence type="predicted"/>
<dbReference type="Pfam" id="PF00587">
    <property type="entry name" value="tRNA-synt_2b"/>
    <property type="match status" value="1"/>
</dbReference>
<evidence type="ECO:0000256" key="3">
    <source>
        <dbReference type="ARBA" id="ARBA00022741"/>
    </source>
</evidence>
<evidence type="ECO:0000313" key="13">
    <source>
        <dbReference type="Proteomes" id="UP000030161"/>
    </source>
</evidence>
<dbReference type="NCBIfam" id="TIGR00414">
    <property type="entry name" value="serS"/>
    <property type="match status" value="1"/>
</dbReference>
<dbReference type="PANTHER" id="PTHR11778">
    <property type="entry name" value="SERYL-TRNA SYNTHETASE"/>
    <property type="match status" value="1"/>
</dbReference>
<evidence type="ECO:0000256" key="1">
    <source>
        <dbReference type="ARBA" id="ARBA00012840"/>
    </source>
</evidence>
<evidence type="ECO:0000259" key="11">
    <source>
        <dbReference type="PROSITE" id="PS50862"/>
    </source>
</evidence>
<evidence type="ECO:0000256" key="5">
    <source>
        <dbReference type="ARBA" id="ARBA00023146"/>
    </source>
</evidence>
<evidence type="ECO:0000256" key="7">
    <source>
        <dbReference type="ARBA" id="ARBA00034892"/>
    </source>
</evidence>
<dbReference type="Gene3D" id="3.30.930.10">
    <property type="entry name" value="Bira Bifunctional Protein, Domain 2"/>
    <property type="match status" value="1"/>
</dbReference>